<dbReference type="OrthoDB" id="271325at2759"/>
<dbReference type="EMBL" id="CM008973">
    <property type="protein sequence ID" value="PNW76312.1"/>
    <property type="molecule type" value="Genomic_DNA"/>
</dbReference>
<gene>
    <name evidence="1" type="ORF">CHLRE_12g540502v5</name>
</gene>
<dbReference type="GeneID" id="66055717"/>
<dbReference type="AlphaFoldDB" id="A0A2K3D6Z8"/>
<proteinExistence type="predicted"/>
<evidence type="ECO:0000313" key="2">
    <source>
        <dbReference type="Proteomes" id="UP000006906"/>
    </source>
</evidence>
<keyword evidence="2" id="KW-1185">Reference proteome</keyword>
<reference evidence="1 2" key="1">
    <citation type="journal article" date="2007" name="Science">
        <title>The Chlamydomonas genome reveals the evolution of key animal and plant functions.</title>
        <authorList>
            <person name="Merchant S.S."/>
            <person name="Prochnik S.E."/>
            <person name="Vallon O."/>
            <person name="Harris E.H."/>
            <person name="Karpowicz S.J."/>
            <person name="Witman G.B."/>
            <person name="Terry A."/>
            <person name="Salamov A."/>
            <person name="Fritz-Laylin L.K."/>
            <person name="Marechal-Drouard L."/>
            <person name="Marshall W.F."/>
            <person name="Qu L.H."/>
            <person name="Nelson D.R."/>
            <person name="Sanderfoot A.A."/>
            <person name="Spalding M.H."/>
            <person name="Kapitonov V.V."/>
            <person name="Ren Q."/>
            <person name="Ferris P."/>
            <person name="Lindquist E."/>
            <person name="Shapiro H."/>
            <person name="Lucas S.M."/>
            <person name="Grimwood J."/>
            <person name="Schmutz J."/>
            <person name="Cardol P."/>
            <person name="Cerutti H."/>
            <person name="Chanfreau G."/>
            <person name="Chen C.L."/>
            <person name="Cognat V."/>
            <person name="Croft M.T."/>
            <person name="Dent R."/>
            <person name="Dutcher S."/>
            <person name="Fernandez E."/>
            <person name="Fukuzawa H."/>
            <person name="Gonzalez-Ballester D."/>
            <person name="Gonzalez-Halphen D."/>
            <person name="Hallmann A."/>
            <person name="Hanikenne M."/>
            <person name="Hippler M."/>
            <person name="Inwood W."/>
            <person name="Jabbari K."/>
            <person name="Kalanon M."/>
            <person name="Kuras R."/>
            <person name="Lefebvre P.A."/>
            <person name="Lemaire S.D."/>
            <person name="Lobanov A.V."/>
            <person name="Lohr M."/>
            <person name="Manuell A."/>
            <person name="Meier I."/>
            <person name="Mets L."/>
            <person name="Mittag M."/>
            <person name="Mittelmeier T."/>
            <person name="Moroney J.V."/>
            <person name="Moseley J."/>
            <person name="Napoli C."/>
            <person name="Nedelcu A.M."/>
            <person name="Niyogi K."/>
            <person name="Novoselov S.V."/>
            <person name="Paulsen I.T."/>
            <person name="Pazour G."/>
            <person name="Purton S."/>
            <person name="Ral J.P."/>
            <person name="Riano-Pachon D.M."/>
            <person name="Riekhof W."/>
            <person name="Rymarquis L."/>
            <person name="Schroda M."/>
            <person name="Stern D."/>
            <person name="Umen J."/>
            <person name="Willows R."/>
            <person name="Wilson N."/>
            <person name="Zimmer S.L."/>
            <person name="Allmer J."/>
            <person name="Balk J."/>
            <person name="Bisova K."/>
            <person name="Chen C.J."/>
            <person name="Elias M."/>
            <person name="Gendler K."/>
            <person name="Hauser C."/>
            <person name="Lamb M.R."/>
            <person name="Ledford H."/>
            <person name="Long J.C."/>
            <person name="Minagawa J."/>
            <person name="Page M.D."/>
            <person name="Pan J."/>
            <person name="Pootakham W."/>
            <person name="Roje S."/>
            <person name="Rose A."/>
            <person name="Stahlberg E."/>
            <person name="Terauchi A.M."/>
            <person name="Yang P."/>
            <person name="Ball S."/>
            <person name="Bowler C."/>
            <person name="Dieckmann C.L."/>
            <person name="Gladyshev V.N."/>
            <person name="Green P."/>
            <person name="Jorgensen R."/>
            <person name="Mayfield S."/>
            <person name="Mueller-Roeber B."/>
            <person name="Rajamani S."/>
            <person name="Sayre R.T."/>
            <person name="Brokstein P."/>
            <person name="Dubchak I."/>
            <person name="Goodstein D."/>
            <person name="Hornick L."/>
            <person name="Huang Y.W."/>
            <person name="Jhaveri J."/>
            <person name="Luo Y."/>
            <person name="Martinez D."/>
            <person name="Ngau W.C."/>
            <person name="Otillar B."/>
            <person name="Poliakov A."/>
            <person name="Porter A."/>
            <person name="Szajkowski L."/>
            <person name="Werner G."/>
            <person name="Zhou K."/>
            <person name="Grigoriev I.V."/>
            <person name="Rokhsar D.S."/>
            <person name="Grossman A.R."/>
        </authorList>
    </citation>
    <scope>NUCLEOTIDE SEQUENCE [LARGE SCALE GENOMIC DNA]</scope>
    <source>
        <strain evidence="2">CC-503</strain>
    </source>
</reference>
<dbReference type="KEGG" id="cre:CHLRE_12g540502v5"/>
<accession>A0A2K3D6Z8</accession>
<dbReference type="InParanoid" id="A0A2K3D6Z8"/>
<dbReference type="Gramene" id="PNW76312">
    <property type="protein sequence ID" value="PNW76312"/>
    <property type="gene ID" value="CHLRE_12g540502v5"/>
</dbReference>
<dbReference type="STRING" id="3055.A0A2K3D6Z8"/>
<dbReference type="RefSeq" id="XP_042919237.1">
    <property type="nucleotide sequence ID" value="XM_043068744.1"/>
</dbReference>
<dbReference type="Proteomes" id="UP000006906">
    <property type="component" value="Chromosome 12"/>
</dbReference>
<evidence type="ECO:0000313" key="1">
    <source>
        <dbReference type="EMBL" id="PNW76312.1"/>
    </source>
</evidence>
<sequence>MESMRAAAVRVLLHCCAQDLERILRCNAPGEEHLALPLSAIALANHEPELAAGLYARPLEVLTLLDEATIPAQLEMKSAIEQGMEGQQAAAAVGGGAGQLLPVQCALNVCDNVHVRLVSLPTSLDPHPSPMRPPLARLGCSQLHQLLYVNGTVVRGGPVRVWESIQFFECSRCKEK</sequence>
<organism evidence="1 2">
    <name type="scientific">Chlamydomonas reinhardtii</name>
    <name type="common">Chlamydomonas smithii</name>
    <dbReference type="NCBI Taxonomy" id="3055"/>
    <lineage>
        <taxon>Eukaryota</taxon>
        <taxon>Viridiplantae</taxon>
        <taxon>Chlorophyta</taxon>
        <taxon>core chlorophytes</taxon>
        <taxon>Chlorophyceae</taxon>
        <taxon>CS clade</taxon>
        <taxon>Chlamydomonadales</taxon>
        <taxon>Chlamydomonadaceae</taxon>
        <taxon>Chlamydomonas</taxon>
    </lineage>
</organism>
<name>A0A2K3D6Z8_CHLRE</name>
<dbReference type="SUPFAM" id="SSF50249">
    <property type="entry name" value="Nucleic acid-binding proteins"/>
    <property type="match status" value="1"/>
</dbReference>
<protein>
    <submittedName>
        <fullName evidence="1">Uncharacterized protein</fullName>
    </submittedName>
</protein>
<dbReference type="InterPro" id="IPR012340">
    <property type="entry name" value="NA-bd_OB-fold"/>
</dbReference>